<dbReference type="AlphaFoldDB" id="A0A8J3BLH0"/>
<evidence type="ECO:0000313" key="2">
    <source>
        <dbReference type="EMBL" id="GGK17679.1"/>
    </source>
</evidence>
<keyword evidence="3" id="KW-1185">Reference proteome</keyword>
<sequence>MKRTLIGFGTAAAAAAIALSGLAAPASADEVEPASGPDVKITDVTLNGSGCKRGDTSIIMSNGNKAMDVIFSDFVVQAGSVAKDNGTTPWVPRANKNCQINLKLSYKSGWTFALTTVTARGFADLSKRATGKQITTYYFAGMPQTGEGTSNLDGPVSKTYAYSDEVKTPNWSECGKTRAFNMNARVQVDASKSAKDSTSEITLDSESVDVSTKFYLGWKNC</sequence>
<dbReference type="InterPro" id="IPR025649">
    <property type="entry name" value="DUF4360"/>
</dbReference>
<evidence type="ECO:0008006" key="4">
    <source>
        <dbReference type="Google" id="ProtNLM"/>
    </source>
</evidence>
<keyword evidence="1" id="KW-0732">Signal</keyword>
<dbReference type="Pfam" id="PF14273">
    <property type="entry name" value="DUF4360"/>
    <property type="match status" value="1"/>
</dbReference>
<comment type="caution">
    <text evidence="2">The sequence shown here is derived from an EMBL/GenBank/DDBJ whole genome shotgun (WGS) entry which is preliminary data.</text>
</comment>
<evidence type="ECO:0000256" key="1">
    <source>
        <dbReference type="SAM" id="SignalP"/>
    </source>
</evidence>
<feature type="signal peptide" evidence="1">
    <location>
        <begin position="1"/>
        <end position="28"/>
    </location>
</feature>
<evidence type="ECO:0000313" key="3">
    <source>
        <dbReference type="Proteomes" id="UP000662200"/>
    </source>
</evidence>
<proteinExistence type="predicted"/>
<reference evidence="2" key="2">
    <citation type="submission" date="2020-09" db="EMBL/GenBank/DDBJ databases">
        <authorList>
            <person name="Sun Q."/>
            <person name="Ohkuma M."/>
        </authorList>
    </citation>
    <scope>NUCLEOTIDE SEQUENCE</scope>
    <source>
        <strain evidence="2">JCM 3091</strain>
    </source>
</reference>
<reference evidence="2" key="1">
    <citation type="journal article" date="2014" name="Int. J. Syst. Evol. Microbiol.">
        <title>Complete genome sequence of Corynebacterium casei LMG S-19264T (=DSM 44701T), isolated from a smear-ripened cheese.</title>
        <authorList>
            <consortium name="US DOE Joint Genome Institute (JGI-PGF)"/>
            <person name="Walter F."/>
            <person name="Albersmeier A."/>
            <person name="Kalinowski J."/>
            <person name="Ruckert C."/>
        </authorList>
    </citation>
    <scope>NUCLEOTIDE SEQUENCE</scope>
    <source>
        <strain evidence="2">JCM 3091</strain>
    </source>
</reference>
<name>A0A8J3BLH0_9ACTN</name>
<dbReference type="EMBL" id="BMQC01000002">
    <property type="protein sequence ID" value="GGK17679.1"/>
    <property type="molecule type" value="Genomic_DNA"/>
</dbReference>
<feature type="chain" id="PRO_5035269591" description="DUF4360 domain-containing protein" evidence="1">
    <location>
        <begin position="29"/>
        <end position="221"/>
    </location>
</feature>
<dbReference type="PANTHER" id="PTHR38847:SF1">
    <property type="entry name" value="PSEUDOURIDINE SYNTHASE RSUA_RLUA-LIKE DOMAIN-CONTAINING PROTEIN"/>
    <property type="match status" value="1"/>
</dbReference>
<protein>
    <recommendedName>
        <fullName evidence="4">DUF4360 domain-containing protein</fullName>
    </recommendedName>
</protein>
<dbReference type="PANTHER" id="PTHR38847">
    <property type="match status" value="1"/>
</dbReference>
<organism evidence="2 3">
    <name type="scientific">Pilimelia terevasa</name>
    <dbReference type="NCBI Taxonomy" id="53372"/>
    <lineage>
        <taxon>Bacteria</taxon>
        <taxon>Bacillati</taxon>
        <taxon>Actinomycetota</taxon>
        <taxon>Actinomycetes</taxon>
        <taxon>Micromonosporales</taxon>
        <taxon>Micromonosporaceae</taxon>
        <taxon>Pilimelia</taxon>
    </lineage>
</organism>
<accession>A0A8J3BLH0</accession>
<gene>
    <name evidence="2" type="ORF">GCM10010124_07770</name>
</gene>
<dbReference type="Proteomes" id="UP000662200">
    <property type="component" value="Unassembled WGS sequence"/>
</dbReference>
<dbReference type="RefSeq" id="WP_189112777.1">
    <property type="nucleotide sequence ID" value="NZ_BMQC01000002.1"/>
</dbReference>